<proteinExistence type="predicted"/>
<feature type="transmembrane region" description="Helical" evidence="1">
    <location>
        <begin position="34"/>
        <end position="55"/>
    </location>
</feature>
<keyword evidence="1" id="KW-0812">Transmembrane</keyword>
<name>A0A1E7ERB9_9STRA</name>
<sequence>MNTKKVEARKTIGSETITISVDSSSMSSSSSHNFGVYALIIGLCLVLYTPTWLILLSYKLDDDENVIEDTTSTSTSSSQSLLLYQFISYLILEFIPWFANAIVSIFLACLFLYLGYSNIKRNNDTTSSEII</sequence>
<reference evidence="2 3" key="1">
    <citation type="submission" date="2016-09" db="EMBL/GenBank/DDBJ databases">
        <title>Extensive genetic diversity and differential bi-allelic expression allows diatom success in the polar Southern Ocean.</title>
        <authorList>
            <consortium name="DOE Joint Genome Institute"/>
            <person name="Mock T."/>
            <person name="Otillar R.P."/>
            <person name="Strauss J."/>
            <person name="Dupont C."/>
            <person name="Frickenhaus S."/>
            <person name="Maumus F."/>
            <person name="Mcmullan M."/>
            <person name="Sanges R."/>
            <person name="Schmutz J."/>
            <person name="Toseland A."/>
            <person name="Valas R."/>
            <person name="Veluchamy A."/>
            <person name="Ward B.J."/>
            <person name="Allen A."/>
            <person name="Barry K."/>
            <person name="Falciatore A."/>
            <person name="Ferrante M."/>
            <person name="Fortunato A.E."/>
            <person name="Gloeckner G."/>
            <person name="Gruber A."/>
            <person name="Hipkin R."/>
            <person name="Janech M."/>
            <person name="Kroth P."/>
            <person name="Leese F."/>
            <person name="Lindquist E."/>
            <person name="Lyon B.R."/>
            <person name="Martin J."/>
            <person name="Mayer C."/>
            <person name="Parker M."/>
            <person name="Quesneville H."/>
            <person name="Raymond J."/>
            <person name="Uhlig C."/>
            <person name="Valentin K.U."/>
            <person name="Worden A.Z."/>
            <person name="Armbrust E.V."/>
            <person name="Bowler C."/>
            <person name="Green B."/>
            <person name="Moulton V."/>
            <person name="Van Oosterhout C."/>
            <person name="Grigoriev I."/>
        </authorList>
    </citation>
    <scope>NUCLEOTIDE SEQUENCE [LARGE SCALE GENOMIC DNA]</scope>
    <source>
        <strain evidence="2 3">CCMP1102</strain>
    </source>
</reference>
<keyword evidence="1" id="KW-0472">Membrane</keyword>
<evidence type="ECO:0000313" key="2">
    <source>
        <dbReference type="EMBL" id="OEU08377.1"/>
    </source>
</evidence>
<dbReference type="Proteomes" id="UP000095751">
    <property type="component" value="Unassembled WGS sequence"/>
</dbReference>
<evidence type="ECO:0000313" key="3">
    <source>
        <dbReference type="Proteomes" id="UP000095751"/>
    </source>
</evidence>
<dbReference type="InParanoid" id="A0A1E7ERB9"/>
<keyword evidence="3" id="KW-1185">Reference proteome</keyword>
<dbReference type="AlphaFoldDB" id="A0A1E7ERB9"/>
<feature type="transmembrane region" description="Helical" evidence="1">
    <location>
        <begin position="86"/>
        <end position="114"/>
    </location>
</feature>
<keyword evidence="1" id="KW-1133">Transmembrane helix</keyword>
<organism evidence="2 3">
    <name type="scientific">Fragilariopsis cylindrus CCMP1102</name>
    <dbReference type="NCBI Taxonomy" id="635003"/>
    <lineage>
        <taxon>Eukaryota</taxon>
        <taxon>Sar</taxon>
        <taxon>Stramenopiles</taxon>
        <taxon>Ochrophyta</taxon>
        <taxon>Bacillariophyta</taxon>
        <taxon>Bacillariophyceae</taxon>
        <taxon>Bacillariophycidae</taxon>
        <taxon>Bacillariales</taxon>
        <taxon>Bacillariaceae</taxon>
        <taxon>Fragilariopsis</taxon>
    </lineage>
</organism>
<accession>A0A1E7ERB9</accession>
<gene>
    <name evidence="2" type="ORF">FRACYDRAFT_250170</name>
</gene>
<protein>
    <submittedName>
        <fullName evidence="2">Uncharacterized protein</fullName>
    </submittedName>
</protein>
<dbReference type="KEGG" id="fcy:FRACYDRAFT_250170"/>
<dbReference type="EMBL" id="KV784381">
    <property type="protein sequence ID" value="OEU08377.1"/>
    <property type="molecule type" value="Genomic_DNA"/>
</dbReference>
<evidence type="ECO:0000256" key="1">
    <source>
        <dbReference type="SAM" id="Phobius"/>
    </source>
</evidence>